<dbReference type="GO" id="GO:0016887">
    <property type="term" value="F:ATP hydrolysis activity"/>
    <property type="evidence" value="ECO:0007669"/>
    <property type="project" value="InterPro"/>
</dbReference>
<dbReference type="Proteomes" id="UP001196509">
    <property type="component" value="Unassembled WGS sequence"/>
</dbReference>
<dbReference type="SUPFAM" id="SSF52540">
    <property type="entry name" value="P-loop containing nucleoside triphosphate hydrolases"/>
    <property type="match status" value="1"/>
</dbReference>
<name>A0AAE3D0T9_9HYPH</name>
<keyword evidence="2" id="KW-0813">Transport</keyword>
<keyword evidence="9" id="KW-0472">Membrane</keyword>
<dbReference type="InterPro" id="IPR003439">
    <property type="entry name" value="ABC_transporter-like_ATP-bd"/>
</dbReference>
<accession>A0AAE3D0T9</accession>
<keyword evidence="4" id="KW-0410">Iron transport</keyword>
<organism evidence="11 12">
    <name type="scientific">Flavimaribacter sediminis</name>
    <dbReference type="NCBI Taxonomy" id="2865987"/>
    <lineage>
        <taxon>Bacteria</taxon>
        <taxon>Pseudomonadati</taxon>
        <taxon>Pseudomonadota</taxon>
        <taxon>Alphaproteobacteria</taxon>
        <taxon>Hyphomicrobiales</taxon>
        <taxon>Rhizobiaceae</taxon>
        <taxon>Flavimaribacter</taxon>
    </lineage>
</organism>
<dbReference type="SMART" id="SM00382">
    <property type="entry name" value="AAA"/>
    <property type="match status" value="1"/>
</dbReference>
<comment type="caution">
    <text evidence="11">The sequence shown here is derived from an EMBL/GenBank/DDBJ whole genome shotgun (WGS) entry which is preliminary data.</text>
</comment>
<dbReference type="InterPro" id="IPR050093">
    <property type="entry name" value="ABC_SmlMolc_Importer"/>
</dbReference>
<evidence type="ECO:0000256" key="1">
    <source>
        <dbReference type="ARBA" id="ARBA00005417"/>
    </source>
</evidence>
<dbReference type="CDD" id="cd03259">
    <property type="entry name" value="ABC_Carb_Solutes_like"/>
    <property type="match status" value="1"/>
</dbReference>
<sequence>MNSLPPNKRSRSPAGAAFAATLTFDEVSHGYDGHATIRNLSLTAQAGKILCLLGPSGSGKTTLLRLAAGIEAPTRGRVLLDGKEVSGPSVFVPPEYRGVGFVFQDFALFPHMNVLDNVKFGLTALSQKEASDTGMASLERVGLAHYADQYPHALSGGEQQRVALARALAPRPSVLLMDEPFSGLDTRLRDSVRTETLSILAETGATGVIVTHDAEEAMRMADTIALLKDGALAQLGTAEQIYRAPSDLFVAGFFAEITVFDVCVTAGQVDTPLGRFHAKGWSDGEKLSVAVRVSGIGIVENGGSVPARIVYRRFLGDYEQFALSVPGVDKLVQARMPVGTLKSDLQDVSLCVNERDILLFK</sequence>
<reference evidence="11" key="1">
    <citation type="submission" date="2021-08" db="EMBL/GenBank/DDBJ databases">
        <title>Hoeflea bacterium WL0058 sp. nov., isolated from the sediment.</title>
        <authorList>
            <person name="Wang L."/>
            <person name="Zhang D."/>
        </authorList>
    </citation>
    <scope>NUCLEOTIDE SEQUENCE</scope>
    <source>
        <strain evidence="11">WL0058</strain>
    </source>
</reference>
<evidence type="ECO:0000256" key="5">
    <source>
        <dbReference type="ARBA" id="ARBA00022741"/>
    </source>
</evidence>
<dbReference type="RefSeq" id="WP_220227766.1">
    <property type="nucleotide sequence ID" value="NZ_JAICBX010000001.1"/>
</dbReference>
<dbReference type="PANTHER" id="PTHR42781:SF4">
    <property type="entry name" value="SPERMIDINE_PUTRESCINE IMPORT ATP-BINDING PROTEIN POTA"/>
    <property type="match status" value="1"/>
</dbReference>
<evidence type="ECO:0000256" key="9">
    <source>
        <dbReference type="ARBA" id="ARBA00023136"/>
    </source>
</evidence>
<dbReference type="InterPro" id="IPR027417">
    <property type="entry name" value="P-loop_NTPase"/>
</dbReference>
<dbReference type="InterPro" id="IPR003593">
    <property type="entry name" value="AAA+_ATPase"/>
</dbReference>
<evidence type="ECO:0000256" key="3">
    <source>
        <dbReference type="ARBA" id="ARBA00022475"/>
    </source>
</evidence>
<dbReference type="PANTHER" id="PTHR42781">
    <property type="entry name" value="SPERMIDINE/PUTRESCINE IMPORT ATP-BINDING PROTEIN POTA"/>
    <property type="match status" value="1"/>
</dbReference>
<evidence type="ECO:0000256" key="8">
    <source>
        <dbReference type="ARBA" id="ARBA00023065"/>
    </source>
</evidence>
<dbReference type="Gene3D" id="3.40.50.300">
    <property type="entry name" value="P-loop containing nucleotide triphosphate hydrolases"/>
    <property type="match status" value="1"/>
</dbReference>
<keyword evidence="7" id="KW-0408">Iron</keyword>
<evidence type="ECO:0000313" key="11">
    <source>
        <dbReference type="EMBL" id="MBW8637146.1"/>
    </source>
</evidence>
<proteinExistence type="inferred from homology"/>
<dbReference type="FunFam" id="3.40.50.300:FF:000425">
    <property type="entry name" value="Probable ABC transporter, ATP-binding subunit"/>
    <property type="match status" value="1"/>
</dbReference>
<comment type="similarity">
    <text evidence="1">Belongs to the ABC transporter superfamily.</text>
</comment>
<dbReference type="InterPro" id="IPR015853">
    <property type="entry name" value="ABC_transpr_FbpC"/>
</dbReference>
<dbReference type="GO" id="GO:0015697">
    <property type="term" value="P:quaternary ammonium group transport"/>
    <property type="evidence" value="ECO:0007669"/>
    <property type="project" value="UniProtKB-ARBA"/>
</dbReference>
<dbReference type="GO" id="GO:0005524">
    <property type="term" value="F:ATP binding"/>
    <property type="evidence" value="ECO:0007669"/>
    <property type="project" value="UniProtKB-KW"/>
</dbReference>
<dbReference type="GO" id="GO:0016020">
    <property type="term" value="C:membrane"/>
    <property type="evidence" value="ECO:0007669"/>
    <property type="project" value="InterPro"/>
</dbReference>
<dbReference type="PROSITE" id="PS00211">
    <property type="entry name" value="ABC_TRANSPORTER_1"/>
    <property type="match status" value="1"/>
</dbReference>
<evidence type="ECO:0000256" key="2">
    <source>
        <dbReference type="ARBA" id="ARBA00022448"/>
    </source>
</evidence>
<keyword evidence="5" id="KW-0547">Nucleotide-binding</keyword>
<evidence type="ECO:0000256" key="6">
    <source>
        <dbReference type="ARBA" id="ARBA00022840"/>
    </source>
</evidence>
<evidence type="ECO:0000256" key="4">
    <source>
        <dbReference type="ARBA" id="ARBA00022496"/>
    </source>
</evidence>
<dbReference type="AlphaFoldDB" id="A0AAE3D0T9"/>
<feature type="domain" description="ABC transporter" evidence="10">
    <location>
        <begin position="22"/>
        <end position="254"/>
    </location>
</feature>
<evidence type="ECO:0000313" key="12">
    <source>
        <dbReference type="Proteomes" id="UP001196509"/>
    </source>
</evidence>
<keyword evidence="3" id="KW-1003">Cell membrane</keyword>
<keyword evidence="6 11" id="KW-0067">ATP-binding</keyword>
<evidence type="ECO:0000256" key="7">
    <source>
        <dbReference type="ARBA" id="ARBA00023004"/>
    </source>
</evidence>
<dbReference type="Pfam" id="PF00005">
    <property type="entry name" value="ABC_tran"/>
    <property type="match status" value="1"/>
</dbReference>
<gene>
    <name evidence="11" type="ORF">K1W69_08105</name>
</gene>
<dbReference type="GO" id="GO:0015408">
    <property type="term" value="F:ABC-type ferric iron transporter activity"/>
    <property type="evidence" value="ECO:0007669"/>
    <property type="project" value="InterPro"/>
</dbReference>
<evidence type="ECO:0000259" key="10">
    <source>
        <dbReference type="PROSITE" id="PS50893"/>
    </source>
</evidence>
<dbReference type="PROSITE" id="PS50893">
    <property type="entry name" value="ABC_TRANSPORTER_2"/>
    <property type="match status" value="1"/>
</dbReference>
<keyword evidence="12" id="KW-1185">Reference proteome</keyword>
<protein>
    <submittedName>
        <fullName evidence="11">ABC transporter ATP-binding protein</fullName>
    </submittedName>
</protein>
<dbReference type="EMBL" id="JAICBX010000001">
    <property type="protein sequence ID" value="MBW8637146.1"/>
    <property type="molecule type" value="Genomic_DNA"/>
</dbReference>
<keyword evidence="8" id="KW-0406">Ion transport</keyword>
<dbReference type="InterPro" id="IPR017871">
    <property type="entry name" value="ABC_transporter-like_CS"/>
</dbReference>